<dbReference type="SUPFAM" id="SSF56529">
    <property type="entry name" value="FAH"/>
    <property type="match status" value="1"/>
</dbReference>
<organism evidence="4 5">
    <name type="scientific">Halobellus clavatus</name>
    <dbReference type="NCBI Taxonomy" id="660517"/>
    <lineage>
        <taxon>Archaea</taxon>
        <taxon>Methanobacteriati</taxon>
        <taxon>Methanobacteriota</taxon>
        <taxon>Stenosarchaea group</taxon>
        <taxon>Halobacteria</taxon>
        <taxon>Halobacteriales</taxon>
        <taxon>Haloferacaceae</taxon>
        <taxon>Halobellus</taxon>
    </lineage>
</organism>
<evidence type="ECO:0000313" key="5">
    <source>
        <dbReference type="Proteomes" id="UP000199170"/>
    </source>
</evidence>
<protein>
    <submittedName>
        <fullName evidence="4">2-keto-4-pentenoate hydratase/2-oxohepta-3-ene-1,7-dioic acid hydratase (Catechol pathway)</fullName>
    </submittedName>
</protein>
<dbReference type="STRING" id="660517.SAMN04487946_10290"/>
<dbReference type="GO" id="GO:0016853">
    <property type="term" value="F:isomerase activity"/>
    <property type="evidence" value="ECO:0007669"/>
    <property type="project" value="UniProtKB-ARBA"/>
</dbReference>
<reference evidence="5" key="1">
    <citation type="submission" date="2016-10" db="EMBL/GenBank/DDBJ databases">
        <authorList>
            <person name="Varghese N."/>
            <person name="Submissions S."/>
        </authorList>
    </citation>
    <scope>NUCLEOTIDE SEQUENCE [LARGE SCALE GENOMIC DNA]</scope>
    <source>
        <strain evidence="5">CGMCC 1.10118</strain>
    </source>
</reference>
<dbReference type="InterPro" id="IPR051121">
    <property type="entry name" value="FAH"/>
</dbReference>
<comment type="similarity">
    <text evidence="1">Belongs to the FAH family.</text>
</comment>
<dbReference type="Pfam" id="PF01557">
    <property type="entry name" value="FAA_hydrolase"/>
    <property type="match status" value="1"/>
</dbReference>
<dbReference type="AlphaFoldDB" id="A0A1H3E7D4"/>
<dbReference type="Proteomes" id="UP000199170">
    <property type="component" value="Unassembled WGS sequence"/>
</dbReference>
<feature type="domain" description="Fumarylacetoacetase-like C-terminal" evidence="3">
    <location>
        <begin position="86"/>
        <end position="290"/>
    </location>
</feature>
<dbReference type="EMBL" id="FNPB01000002">
    <property type="protein sequence ID" value="SDX74527.1"/>
    <property type="molecule type" value="Genomic_DNA"/>
</dbReference>
<evidence type="ECO:0000256" key="1">
    <source>
        <dbReference type="ARBA" id="ARBA00010211"/>
    </source>
</evidence>
<evidence type="ECO:0000313" key="4">
    <source>
        <dbReference type="EMBL" id="SDX74527.1"/>
    </source>
</evidence>
<proteinExistence type="inferred from homology"/>
<dbReference type="FunFam" id="3.90.850.10:FF:000002">
    <property type="entry name" value="2-hydroxyhepta-2,4-diene-1,7-dioate isomerase"/>
    <property type="match status" value="1"/>
</dbReference>
<dbReference type="InterPro" id="IPR036663">
    <property type="entry name" value="Fumarylacetoacetase_C_sf"/>
</dbReference>
<dbReference type="GO" id="GO:0019752">
    <property type="term" value="P:carboxylic acid metabolic process"/>
    <property type="evidence" value="ECO:0007669"/>
    <property type="project" value="UniProtKB-ARBA"/>
</dbReference>
<sequence length="294" mass="31553">MRIGQYSVDDEQPWCGVKTDDETVVSLPEAGAAAGLDLPRATGQLLAEWQWQAKAELAVEYATETGVGVYDVADVAASAPVSDPSKVVCVGLNYVDHAEEGDNPIPDEPVLFSKFPTSVNGPGGTIEWDPDLTQKVDYEAELVVVIGEEARHVDEEAALDHVAGYLVGNDVSARDLQHGDGQWVRGKSLDTFAPIGPELVTTDEVEDPEALDIWTEVNGERLQESTTSNLIFGIDELVSFCSQAFTLEPGDLLFTGTPPGVGVYREPPVLLEDGDEVTVSVESIGTLENTCSYL</sequence>
<dbReference type="RefSeq" id="WP_089765469.1">
    <property type="nucleotide sequence ID" value="NZ_FNPB01000002.1"/>
</dbReference>
<dbReference type="PANTHER" id="PTHR42796:SF4">
    <property type="entry name" value="FUMARYLACETOACETATE HYDROLASE DOMAIN-CONTAINING PROTEIN 2A"/>
    <property type="match status" value="1"/>
</dbReference>
<dbReference type="GO" id="GO:0046872">
    <property type="term" value="F:metal ion binding"/>
    <property type="evidence" value="ECO:0007669"/>
    <property type="project" value="UniProtKB-KW"/>
</dbReference>
<dbReference type="OrthoDB" id="6242at2157"/>
<dbReference type="InterPro" id="IPR011234">
    <property type="entry name" value="Fumarylacetoacetase-like_C"/>
</dbReference>
<accession>A0A1H3E7D4</accession>
<keyword evidence="5" id="KW-1185">Reference proteome</keyword>
<evidence type="ECO:0000256" key="2">
    <source>
        <dbReference type="ARBA" id="ARBA00022723"/>
    </source>
</evidence>
<dbReference type="PANTHER" id="PTHR42796">
    <property type="entry name" value="FUMARYLACETOACETATE HYDROLASE DOMAIN-CONTAINING PROTEIN 2A-RELATED"/>
    <property type="match status" value="1"/>
</dbReference>
<gene>
    <name evidence="4" type="ORF">SAMN04487946_10290</name>
</gene>
<evidence type="ECO:0000259" key="3">
    <source>
        <dbReference type="Pfam" id="PF01557"/>
    </source>
</evidence>
<keyword evidence="2" id="KW-0479">Metal-binding</keyword>
<name>A0A1H3E7D4_9EURY</name>
<dbReference type="Gene3D" id="3.90.850.10">
    <property type="entry name" value="Fumarylacetoacetase-like, C-terminal domain"/>
    <property type="match status" value="1"/>
</dbReference>